<dbReference type="Proteomes" id="UP000694844">
    <property type="component" value="Chromosome 8"/>
</dbReference>
<dbReference type="PROSITE" id="PS50871">
    <property type="entry name" value="C1Q"/>
    <property type="match status" value="1"/>
</dbReference>
<evidence type="ECO:0000256" key="4">
    <source>
        <dbReference type="SAM" id="SignalP"/>
    </source>
</evidence>
<gene>
    <name evidence="7" type="primary">LOC111106371</name>
</gene>
<feature type="chain" id="PRO_5034513489" evidence="4">
    <location>
        <begin position="18"/>
        <end position="182"/>
    </location>
</feature>
<sequence length="182" mass="20177">MESALVLLLAFTTIVSGGGHETPQQVVTKYNNYKTICTGLGYKNLPCDAGNGEIAFQSTLSNHLQNLKNQVTVIYDKVRLNEGNAYNKKTGEFTAIVGGIYSFNWKTLTSVGKYFVTEIVHNGNQIAFNHCDGRGISSGYISSSNQANIKMKKGDKVWIRTRDKDGLFAYGYHYCDFSGYKV</sequence>
<keyword evidence="2" id="KW-0964">Secreted</keyword>
<dbReference type="PRINTS" id="PR00007">
    <property type="entry name" value="COMPLEMNTC1Q"/>
</dbReference>
<dbReference type="GO" id="GO:0005576">
    <property type="term" value="C:extracellular region"/>
    <property type="evidence" value="ECO:0007669"/>
    <property type="project" value="UniProtKB-SubCell"/>
</dbReference>
<evidence type="ECO:0000256" key="3">
    <source>
        <dbReference type="ARBA" id="ARBA00022729"/>
    </source>
</evidence>
<comment type="subcellular location">
    <subcellularLocation>
        <location evidence="1">Secreted</location>
    </subcellularLocation>
</comment>
<feature type="signal peptide" evidence="4">
    <location>
        <begin position="1"/>
        <end position="17"/>
    </location>
</feature>
<dbReference type="PANTHER" id="PTHR22923">
    <property type="entry name" value="CEREBELLIN-RELATED"/>
    <property type="match status" value="1"/>
</dbReference>
<name>A0A8B8B069_CRAVI</name>
<evidence type="ECO:0000313" key="7">
    <source>
        <dbReference type="RefSeq" id="XP_022296731.1"/>
    </source>
</evidence>
<organism evidence="6 7">
    <name type="scientific">Crassostrea virginica</name>
    <name type="common">Eastern oyster</name>
    <dbReference type="NCBI Taxonomy" id="6565"/>
    <lineage>
        <taxon>Eukaryota</taxon>
        <taxon>Metazoa</taxon>
        <taxon>Spiralia</taxon>
        <taxon>Lophotrochozoa</taxon>
        <taxon>Mollusca</taxon>
        <taxon>Bivalvia</taxon>
        <taxon>Autobranchia</taxon>
        <taxon>Pteriomorphia</taxon>
        <taxon>Ostreida</taxon>
        <taxon>Ostreoidea</taxon>
        <taxon>Ostreidae</taxon>
        <taxon>Crassostrea</taxon>
    </lineage>
</organism>
<evidence type="ECO:0000259" key="5">
    <source>
        <dbReference type="PROSITE" id="PS50871"/>
    </source>
</evidence>
<dbReference type="Gene3D" id="2.60.120.40">
    <property type="match status" value="1"/>
</dbReference>
<dbReference type="Pfam" id="PF00386">
    <property type="entry name" value="C1q"/>
    <property type="match status" value="1"/>
</dbReference>
<dbReference type="SUPFAM" id="SSF49842">
    <property type="entry name" value="TNF-like"/>
    <property type="match status" value="1"/>
</dbReference>
<dbReference type="KEGG" id="cvn:111106371"/>
<evidence type="ECO:0000256" key="2">
    <source>
        <dbReference type="ARBA" id="ARBA00022525"/>
    </source>
</evidence>
<dbReference type="InterPro" id="IPR001073">
    <property type="entry name" value="C1q_dom"/>
</dbReference>
<evidence type="ECO:0000313" key="6">
    <source>
        <dbReference type="Proteomes" id="UP000694844"/>
    </source>
</evidence>
<protein>
    <submittedName>
        <fullName evidence="7">Complement C1q tumor necrosis factor-related protein 3-like</fullName>
    </submittedName>
</protein>
<keyword evidence="6" id="KW-1185">Reference proteome</keyword>
<dbReference type="PANTHER" id="PTHR22923:SF102">
    <property type="entry name" value="CEREBELLIN 13-RELATED"/>
    <property type="match status" value="1"/>
</dbReference>
<evidence type="ECO:0000256" key="1">
    <source>
        <dbReference type="ARBA" id="ARBA00004613"/>
    </source>
</evidence>
<keyword evidence="3 4" id="KW-0732">Signal</keyword>
<dbReference type="GeneID" id="111106371"/>
<dbReference type="AlphaFoldDB" id="A0A8B8B069"/>
<dbReference type="InterPro" id="IPR050822">
    <property type="entry name" value="Cerebellin_Synaptic_Org"/>
</dbReference>
<dbReference type="InterPro" id="IPR008983">
    <property type="entry name" value="Tumour_necrosis_fac-like_dom"/>
</dbReference>
<feature type="domain" description="C1q" evidence="5">
    <location>
        <begin position="49"/>
        <end position="182"/>
    </location>
</feature>
<dbReference type="RefSeq" id="XP_022296731.1">
    <property type="nucleotide sequence ID" value="XM_022441023.1"/>
</dbReference>
<reference evidence="7" key="1">
    <citation type="submission" date="2025-08" db="UniProtKB">
        <authorList>
            <consortium name="RefSeq"/>
        </authorList>
    </citation>
    <scope>IDENTIFICATION</scope>
    <source>
        <tissue evidence="7">Whole sample</tissue>
    </source>
</reference>
<proteinExistence type="predicted"/>
<accession>A0A8B8B069</accession>
<dbReference type="SMART" id="SM00110">
    <property type="entry name" value="C1Q"/>
    <property type="match status" value="1"/>
</dbReference>